<comment type="caution">
    <text evidence="1">The sequence shown here is derived from an EMBL/GenBank/DDBJ whole genome shotgun (WGS) entry which is preliminary data.</text>
</comment>
<name>A0A7Z0MPS6_9GAMM</name>
<evidence type="ECO:0000313" key="2">
    <source>
        <dbReference type="Proteomes" id="UP000537890"/>
    </source>
</evidence>
<protein>
    <submittedName>
        <fullName evidence="1">Uncharacterized protein</fullName>
    </submittedName>
</protein>
<organism evidence="1 2">
    <name type="scientific">Candidatus Methanofishera endochildressiae</name>
    <dbReference type="NCBI Taxonomy" id="2738884"/>
    <lineage>
        <taxon>Bacteria</taxon>
        <taxon>Pseudomonadati</taxon>
        <taxon>Pseudomonadota</taxon>
        <taxon>Gammaproteobacteria</taxon>
        <taxon>Candidatus Methanofishera</taxon>
    </lineage>
</organism>
<reference evidence="1 2" key="1">
    <citation type="submission" date="2020-05" db="EMBL/GenBank/DDBJ databases">
        <title>Horizontal transmission and recombination maintain forever young bacterial symbiont genomes.</title>
        <authorList>
            <person name="Russell S.L."/>
            <person name="Pepper-Tunick E."/>
            <person name="Svedberg J."/>
            <person name="Byrne A."/>
            <person name="Ruelas Castillo J."/>
            <person name="Vollmers C."/>
            <person name="Beinart R.A."/>
            <person name="Corbett-Detig R."/>
        </authorList>
    </citation>
    <scope>NUCLEOTIDE SEQUENCE [LARGE SCALE GENOMIC DNA]</scope>
    <source>
        <strain evidence="1">4727-3</strain>
    </source>
</reference>
<dbReference type="AlphaFoldDB" id="A0A7Z0MPS6"/>
<evidence type="ECO:0000313" key="1">
    <source>
        <dbReference type="EMBL" id="NYT47449.1"/>
    </source>
</evidence>
<dbReference type="EMBL" id="JACCHS010000153">
    <property type="protein sequence ID" value="NYT47449.1"/>
    <property type="molecule type" value="Genomic_DNA"/>
</dbReference>
<dbReference type="Proteomes" id="UP000537890">
    <property type="component" value="Unassembled WGS sequence"/>
</dbReference>
<proteinExistence type="predicted"/>
<gene>
    <name evidence="1" type="ORF">H0A75_07610</name>
</gene>
<accession>A0A7Z0MPS6</accession>
<sequence>MRKWRYEEKYFGFKMEAFDRVHGKGKNQNMPFQVKVTVEWLAGQDNRRLTGEKRPQK</sequence>